<feature type="non-terminal residue" evidence="1">
    <location>
        <position position="113"/>
    </location>
</feature>
<evidence type="ECO:0000313" key="1">
    <source>
        <dbReference type="EMBL" id="KKL63684.1"/>
    </source>
</evidence>
<dbReference type="InterPro" id="IPR036890">
    <property type="entry name" value="HATPase_C_sf"/>
</dbReference>
<dbReference type="AlphaFoldDB" id="A0A0F9DPP5"/>
<dbReference type="SUPFAM" id="SSF55874">
    <property type="entry name" value="ATPase domain of HSP90 chaperone/DNA topoisomerase II/histidine kinase"/>
    <property type="match status" value="1"/>
</dbReference>
<sequence>MSRTFHEDDRVFGLFQPTELVKLCGVNQGRWPVYVVKELLDNSAAALEEHGIENPMIHVVVSKDGVEVGDSGPGIPDGILDKIMDFSKFGGSNRHHKLPTRGSQGNALATIVG</sequence>
<reference evidence="1" key="1">
    <citation type="journal article" date="2015" name="Nature">
        <title>Complex archaea that bridge the gap between prokaryotes and eukaryotes.</title>
        <authorList>
            <person name="Spang A."/>
            <person name="Saw J.H."/>
            <person name="Jorgensen S.L."/>
            <person name="Zaremba-Niedzwiedzka K."/>
            <person name="Martijn J."/>
            <person name="Lind A.E."/>
            <person name="van Eijk R."/>
            <person name="Schleper C."/>
            <person name="Guy L."/>
            <person name="Ettema T.J."/>
        </authorList>
    </citation>
    <scope>NUCLEOTIDE SEQUENCE</scope>
</reference>
<accession>A0A0F9DPP5</accession>
<gene>
    <name evidence="1" type="ORF">LCGC14_2172630</name>
</gene>
<dbReference type="Gene3D" id="3.30.565.10">
    <property type="entry name" value="Histidine kinase-like ATPase, C-terminal domain"/>
    <property type="match status" value="1"/>
</dbReference>
<proteinExistence type="predicted"/>
<organism evidence="1">
    <name type="scientific">marine sediment metagenome</name>
    <dbReference type="NCBI Taxonomy" id="412755"/>
    <lineage>
        <taxon>unclassified sequences</taxon>
        <taxon>metagenomes</taxon>
        <taxon>ecological metagenomes</taxon>
    </lineage>
</organism>
<protein>
    <recommendedName>
        <fullName evidence="2">Histidine kinase/HSP90-like ATPase domain-containing protein</fullName>
    </recommendedName>
</protein>
<dbReference type="EMBL" id="LAZR01028081">
    <property type="protein sequence ID" value="KKL63684.1"/>
    <property type="molecule type" value="Genomic_DNA"/>
</dbReference>
<evidence type="ECO:0008006" key="2">
    <source>
        <dbReference type="Google" id="ProtNLM"/>
    </source>
</evidence>
<name>A0A0F9DPP5_9ZZZZ</name>
<comment type="caution">
    <text evidence="1">The sequence shown here is derived from an EMBL/GenBank/DDBJ whole genome shotgun (WGS) entry which is preliminary data.</text>
</comment>